<dbReference type="CDD" id="cd02219">
    <property type="entry name" value="cupin_YjlB-like"/>
    <property type="match status" value="1"/>
</dbReference>
<dbReference type="PANTHER" id="PTHR36448">
    <property type="entry name" value="BLR7373 PROTEIN"/>
    <property type="match status" value="1"/>
</dbReference>
<protein>
    <recommendedName>
        <fullName evidence="1">Cupin type-2 domain-containing protein</fullName>
    </recommendedName>
</protein>
<dbReference type="Pfam" id="PF07883">
    <property type="entry name" value="Cupin_2"/>
    <property type="match status" value="1"/>
</dbReference>
<feature type="domain" description="Cupin type-2" evidence="1">
    <location>
        <begin position="74"/>
        <end position="127"/>
    </location>
</feature>
<evidence type="ECO:0000313" key="2">
    <source>
        <dbReference type="EMBL" id="BAN54873.1"/>
    </source>
</evidence>
<sequence>MTARVRIMTLMNTEDASVQALYFEDDGATPNSRFPVLFYRLKLDPSGDNASAFEALFAAHQWTPLWRDGIFDYHHFHPNAHEALGIACGQARLTLGGESGQSVSVERGDVLVLPAGTGHRCIECSDEFLVVGAYPYGQENYDIQRPDSAAHPRAVARIAKVPLPQQDPVGGMRGALMTHWR</sequence>
<proteinExistence type="predicted"/>
<dbReference type="PANTHER" id="PTHR36448:SF2">
    <property type="entry name" value="CUPIN TYPE-1 DOMAIN-CONTAINING PROTEIN"/>
    <property type="match status" value="1"/>
</dbReference>
<dbReference type="InterPro" id="IPR011051">
    <property type="entry name" value="RmlC_Cupin_sf"/>
</dbReference>
<dbReference type="EMBL" id="AP013070">
    <property type="protein sequence ID" value="BAN54873.1"/>
    <property type="molecule type" value="Genomic_DNA"/>
</dbReference>
<dbReference type="Gene3D" id="2.60.120.10">
    <property type="entry name" value="Jelly Rolls"/>
    <property type="match status" value="1"/>
</dbReference>
<dbReference type="SUPFAM" id="SSF51182">
    <property type="entry name" value="RmlC-like cupins"/>
    <property type="match status" value="1"/>
</dbReference>
<reference evidence="2 3" key="1">
    <citation type="journal article" date="2014" name="Genome Announc.">
        <title>The Complete Genome Sequence of Pseudomonas putida NBRC 14164T Confirms High Intraspecies Variation.</title>
        <authorList>
            <person name="Ohji S."/>
            <person name="Yamazoe A."/>
            <person name="Hosoyama A."/>
            <person name="Tsuchikane K."/>
            <person name="Ezaki T."/>
            <person name="Fujita N."/>
        </authorList>
    </citation>
    <scope>NUCLEOTIDE SEQUENCE [LARGE SCALE GENOMIC DNA]</scope>
    <source>
        <strain evidence="2 3">NBRC 14164</strain>
    </source>
</reference>
<evidence type="ECO:0000259" key="1">
    <source>
        <dbReference type="Pfam" id="PF07883"/>
    </source>
</evidence>
<organism evidence="2 3">
    <name type="scientific">Pseudomonas putida NBRC 14164</name>
    <dbReference type="NCBI Taxonomy" id="1211579"/>
    <lineage>
        <taxon>Bacteria</taxon>
        <taxon>Pseudomonadati</taxon>
        <taxon>Pseudomonadota</taxon>
        <taxon>Gammaproteobacteria</taxon>
        <taxon>Pseudomonadales</taxon>
        <taxon>Pseudomonadaceae</taxon>
        <taxon>Pseudomonas</taxon>
    </lineage>
</organism>
<dbReference type="InterPro" id="IPR013096">
    <property type="entry name" value="Cupin_2"/>
</dbReference>
<dbReference type="Proteomes" id="UP000016702">
    <property type="component" value="Chromosome"/>
</dbReference>
<evidence type="ECO:0000313" key="3">
    <source>
        <dbReference type="Proteomes" id="UP000016702"/>
    </source>
</evidence>
<dbReference type="InterPro" id="IPR047121">
    <property type="entry name" value="YjiB-like"/>
</dbReference>
<accession>A0ABM7EGR1</accession>
<dbReference type="InterPro" id="IPR014710">
    <property type="entry name" value="RmlC-like_jellyroll"/>
</dbReference>
<keyword evidence="3" id="KW-1185">Reference proteome</keyword>
<name>A0ABM7EGR1_PSEPU</name>
<dbReference type="PIRSF" id="PIRSF019307">
    <property type="entry name" value="UCP019307"/>
    <property type="match status" value="1"/>
</dbReference>
<gene>
    <name evidence="2" type="ORF">PP4_30200</name>
</gene>
<dbReference type="InterPro" id="IPR014500">
    <property type="entry name" value="UCP019307_cupin"/>
</dbReference>